<dbReference type="EMBL" id="CP050253">
    <property type="protein sequence ID" value="QIQ21262.1"/>
    <property type="molecule type" value="Genomic_DNA"/>
</dbReference>
<comment type="function">
    <text evidence="3">Non-essential, abundant cell division factor that is required for proper Z-ring formation. It is recruited early to the divisome by direct interaction with FtsZ, stimulating Z-ring assembly and thereby promoting cell division earlier in the cell cycle. Its recruitment to the Z-ring requires functional FtsA or ZipA.</text>
</comment>
<dbReference type="InParanoid" id="A0A6G9IBQ3"/>
<feature type="coiled-coil region" evidence="3">
    <location>
        <begin position="6"/>
        <end position="75"/>
    </location>
</feature>
<evidence type="ECO:0000256" key="2">
    <source>
        <dbReference type="ARBA" id="ARBA00023210"/>
    </source>
</evidence>
<dbReference type="FunCoup" id="A0A6G9IBQ3">
    <property type="interactions" value="56"/>
</dbReference>
<dbReference type="SUPFAM" id="SSF57997">
    <property type="entry name" value="Tropomyosin"/>
    <property type="match status" value="1"/>
</dbReference>
<evidence type="ECO:0000313" key="5">
    <source>
        <dbReference type="Proteomes" id="UP000501168"/>
    </source>
</evidence>
<keyword evidence="5" id="KW-1185">Reference proteome</keyword>
<organism evidence="4 5">
    <name type="scientific">Zophobihabitans entericus</name>
    <dbReference type="NCBI Taxonomy" id="1635327"/>
    <lineage>
        <taxon>Bacteria</taxon>
        <taxon>Pseudomonadati</taxon>
        <taxon>Pseudomonadota</taxon>
        <taxon>Gammaproteobacteria</taxon>
        <taxon>Orbales</taxon>
        <taxon>Orbaceae</taxon>
        <taxon>Zophobihabitans</taxon>
    </lineage>
</organism>
<evidence type="ECO:0000256" key="3">
    <source>
        <dbReference type="HAMAP-Rule" id="MF_01196"/>
    </source>
</evidence>
<dbReference type="Gene3D" id="1.20.5.340">
    <property type="match status" value="1"/>
</dbReference>
<evidence type="ECO:0000256" key="1">
    <source>
        <dbReference type="ARBA" id="ARBA00023054"/>
    </source>
</evidence>
<evidence type="ECO:0000313" key="4">
    <source>
        <dbReference type="EMBL" id="QIQ21262.1"/>
    </source>
</evidence>
<gene>
    <name evidence="3 4" type="primary">zapB</name>
    <name evidence="4" type="ORF">IPMB12_05925</name>
</gene>
<keyword evidence="2 3" id="KW-0717">Septation</keyword>
<keyword evidence="3 4" id="KW-0132">Cell division</keyword>
<protein>
    <recommendedName>
        <fullName evidence="3">Cell division protein ZapB</fullName>
    </recommendedName>
</protein>
<dbReference type="Pfam" id="PF06005">
    <property type="entry name" value="ZapB"/>
    <property type="match status" value="1"/>
</dbReference>
<dbReference type="AlphaFoldDB" id="A0A6G9IBQ3"/>
<dbReference type="KEGG" id="orb:IPMB12_05925"/>
<dbReference type="Proteomes" id="UP000501168">
    <property type="component" value="Chromosome"/>
</dbReference>
<comment type="similarity">
    <text evidence="3">Belongs to the ZapB family.</text>
</comment>
<keyword evidence="3" id="KW-0963">Cytoplasm</keyword>
<name>A0A6G9IBQ3_9GAMM</name>
<dbReference type="GO" id="GO:0043093">
    <property type="term" value="P:FtsZ-dependent cytokinesis"/>
    <property type="evidence" value="ECO:0007669"/>
    <property type="project" value="UniProtKB-UniRule"/>
</dbReference>
<dbReference type="InterPro" id="IPR009252">
    <property type="entry name" value="Cell_div_ZapB"/>
</dbReference>
<reference evidence="4 5" key="1">
    <citation type="submission" date="2020-03" db="EMBL/GenBank/DDBJ databases">
        <title>Complete genome sequence of Orbus sp. IPMB12 (BCRC 80908).</title>
        <authorList>
            <person name="Lo W.-S."/>
            <person name="Chang T.-H."/>
            <person name="Kuo C.-H."/>
        </authorList>
    </citation>
    <scope>NUCLEOTIDE SEQUENCE [LARGE SCALE GENOMIC DNA]</scope>
    <source>
        <strain evidence="4 5">IPMB12</strain>
    </source>
</reference>
<dbReference type="HAMAP" id="MF_01196">
    <property type="entry name" value="ZapB"/>
    <property type="match status" value="1"/>
</dbReference>
<keyword evidence="3" id="KW-0131">Cell cycle</keyword>
<proteinExistence type="inferred from homology"/>
<comment type="subcellular location">
    <subcellularLocation>
        <location evidence="3">Cytoplasm</location>
    </subcellularLocation>
    <text evidence="3">Localizes to the septum at mid-cell, in a FtsZ-like pattern.</text>
</comment>
<dbReference type="GO" id="GO:0005737">
    <property type="term" value="C:cytoplasm"/>
    <property type="evidence" value="ECO:0007669"/>
    <property type="project" value="UniProtKB-SubCell"/>
</dbReference>
<sequence>MSLDILNQLESKIQQTVETIELLQLEIEDLKGKNRQLEEQAMNSSGSVTALQEENQRLKAEQQQWQDRLQSLLGRMKDIG</sequence>
<keyword evidence="1 3" id="KW-0175">Coiled coil</keyword>
<dbReference type="GO" id="GO:0000917">
    <property type="term" value="P:division septum assembly"/>
    <property type="evidence" value="ECO:0007669"/>
    <property type="project" value="UniProtKB-KW"/>
</dbReference>
<accession>A0A6G9IBQ3</accession>
<comment type="subunit">
    <text evidence="3">Homodimer. The ends of the coiled-coil dimer bind to each other, forming polymers. Interacts with FtsZ.</text>
</comment>